<accession>A0ABY6HP00</accession>
<feature type="domain" description="EamA" evidence="2">
    <location>
        <begin position="2"/>
        <end position="138"/>
    </location>
</feature>
<proteinExistence type="predicted"/>
<feature type="transmembrane region" description="Helical" evidence="1">
    <location>
        <begin position="253"/>
        <end position="274"/>
    </location>
</feature>
<feature type="transmembrane region" description="Helical" evidence="1">
    <location>
        <begin position="121"/>
        <end position="138"/>
    </location>
</feature>
<keyword evidence="1" id="KW-0472">Membrane</keyword>
<dbReference type="PANTHER" id="PTHR22911">
    <property type="entry name" value="ACYL-MALONYL CONDENSING ENZYME-RELATED"/>
    <property type="match status" value="1"/>
</dbReference>
<dbReference type="PANTHER" id="PTHR22911:SF137">
    <property type="entry name" value="SOLUTE CARRIER FAMILY 35 MEMBER G2-RELATED"/>
    <property type="match status" value="1"/>
</dbReference>
<sequence length="327" mass="36125">MNGILSAFLMVITFALSFILIRKVEQTYSTVFINFIRAIIGLSCFALYTLFIGQIHHIFDLNFLIWGILGASIIFGVVIGDTAFFKCQKFIGPTNAATFAITSPIFTMILAILILGDSFQWILLLSSIITGAGVYLLVHLQQNSDEEQEAKTTDNLSETEMNKLRLISGSLFGLLASLAWSFANIYSEMGLGLSENELQIDSNIYVVTNIIRYLVASTCMGSWWMINRSKKKKNSVDFHNNESPDSSRKLMSILILSAILGTFLGEIFFGITIVKMGSTFIAIMGSSLPVFTIPLNYIINKEKLNIKSLPGIVITLGGVFILIFASS</sequence>
<evidence type="ECO:0000313" key="4">
    <source>
        <dbReference type="Proteomes" id="UP001208689"/>
    </source>
</evidence>
<protein>
    <recommendedName>
        <fullName evidence="2">EamA domain-containing protein</fullName>
    </recommendedName>
</protein>
<reference evidence="3" key="1">
    <citation type="submission" date="2022-09" db="EMBL/GenBank/DDBJ databases">
        <title>Actin cytoskeleton and complex cell architecture in an #Asgard archaeon.</title>
        <authorList>
            <person name="Ponce Toledo R.I."/>
            <person name="Schleper C."/>
            <person name="Rodrigues Oliveira T."/>
            <person name="Wollweber F."/>
            <person name="Xu J."/>
            <person name="Rittmann S."/>
            <person name="Klingl A."/>
            <person name="Pilhofer M."/>
        </authorList>
    </citation>
    <scope>NUCLEOTIDE SEQUENCE</scope>
    <source>
        <strain evidence="3">B-35</strain>
    </source>
</reference>
<organism evidence="3 4">
    <name type="scientific">Candidatus Lokiarchaeum ossiferum</name>
    <dbReference type="NCBI Taxonomy" id="2951803"/>
    <lineage>
        <taxon>Archaea</taxon>
        <taxon>Promethearchaeati</taxon>
        <taxon>Promethearchaeota</taxon>
        <taxon>Promethearchaeia</taxon>
        <taxon>Promethearchaeales</taxon>
        <taxon>Promethearchaeaceae</taxon>
        <taxon>Candidatus Lokiarchaeum</taxon>
    </lineage>
</organism>
<evidence type="ECO:0000313" key="3">
    <source>
        <dbReference type="EMBL" id="UYP44622.1"/>
    </source>
</evidence>
<evidence type="ECO:0000259" key="2">
    <source>
        <dbReference type="Pfam" id="PF00892"/>
    </source>
</evidence>
<feature type="domain" description="EamA" evidence="2">
    <location>
        <begin position="168"/>
        <end position="323"/>
    </location>
</feature>
<feature type="transmembrane region" description="Helical" evidence="1">
    <location>
        <begin position="306"/>
        <end position="325"/>
    </location>
</feature>
<dbReference type="InterPro" id="IPR037185">
    <property type="entry name" value="EmrE-like"/>
</dbReference>
<name>A0ABY6HP00_9ARCH</name>
<dbReference type="Proteomes" id="UP001208689">
    <property type="component" value="Chromosome"/>
</dbReference>
<feature type="transmembrane region" description="Helical" evidence="1">
    <location>
        <begin position="164"/>
        <end position="183"/>
    </location>
</feature>
<feature type="transmembrane region" description="Helical" evidence="1">
    <location>
        <begin position="203"/>
        <end position="226"/>
    </location>
</feature>
<dbReference type="InterPro" id="IPR000620">
    <property type="entry name" value="EamA_dom"/>
</dbReference>
<evidence type="ECO:0000256" key="1">
    <source>
        <dbReference type="SAM" id="Phobius"/>
    </source>
</evidence>
<keyword evidence="1" id="KW-1133">Transmembrane helix</keyword>
<feature type="transmembrane region" description="Helical" evidence="1">
    <location>
        <begin position="63"/>
        <end position="84"/>
    </location>
</feature>
<feature type="transmembrane region" description="Helical" evidence="1">
    <location>
        <begin position="31"/>
        <end position="51"/>
    </location>
</feature>
<feature type="transmembrane region" description="Helical" evidence="1">
    <location>
        <begin position="280"/>
        <end position="299"/>
    </location>
</feature>
<gene>
    <name evidence="3" type="ORF">NEF87_000907</name>
</gene>
<feature type="transmembrane region" description="Helical" evidence="1">
    <location>
        <begin position="96"/>
        <end position="115"/>
    </location>
</feature>
<keyword evidence="4" id="KW-1185">Reference proteome</keyword>
<dbReference type="EMBL" id="CP104013">
    <property type="protein sequence ID" value="UYP44622.1"/>
    <property type="molecule type" value="Genomic_DNA"/>
</dbReference>
<dbReference type="Pfam" id="PF00892">
    <property type="entry name" value="EamA"/>
    <property type="match status" value="2"/>
</dbReference>
<dbReference type="SUPFAM" id="SSF103481">
    <property type="entry name" value="Multidrug resistance efflux transporter EmrE"/>
    <property type="match status" value="2"/>
</dbReference>
<keyword evidence="1" id="KW-0812">Transmembrane</keyword>
<feature type="transmembrane region" description="Helical" evidence="1">
    <location>
        <begin position="6"/>
        <end position="24"/>
    </location>
</feature>